<organism evidence="1 2">
    <name type="scientific">Rhodococcus qingshengii</name>
    <dbReference type="NCBI Taxonomy" id="334542"/>
    <lineage>
        <taxon>Bacteria</taxon>
        <taxon>Bacillati</taxon>
        <taxon>Actinomycetota</taxon>
        <taxon>Actinomycetes</taxon>
        <taxon>Mycobacteriales</taxon>
        <taxon>Nocardiaceae</taxon>
        <taxon>Rhodococcus</taxon>
        <taxon>Rhodococcus erythropolis group</taxon>
    </lineage>
</organism>
<proteinExistence type="predicted"/>
<accession>A0A069JIP7</accession>
<gene>
    <name evidence="1" type="ORF">CHR55_12125</name>
</gene>
<dbReference type="AlphaFoldDB" id="A0A069JIP7"/>
<dbReference type="Proteomes" id="UP000230886">
    <property type="component" value="Unassembled WGS sequence"/>
</dbReference>
<dbReference type="RefSeq" id="WP_003940353.1">
    <property type="nucleotide sequence ID" value="NZ_AP023172.1"/>
</dbReference>
<sequence>MQPLQCAECKAQVLVQKNSWEHTTVQWSDQARAQCLEIADDREFGQREGRPGAPRKQCGALIASIVNAATAGELEILNDEPVPQPIVDDSEPVPTPFH</sequence>
<dbReference type="EMBL" id="NOVD01000006">
    <property type="protein sequence ID" value="PCK26971.1"/>
    <property type="molecule type" value="Genomic_DNA"/>
</dbReference>
<reference evidence="1 2" key="1">
    <citation type="submission" date="2017-07" db="EMBL/GenBank/DDBJ databases">
        <title>Draft sequence of Rhodococcus enclensis 23b-28.</title>
        <authorList>
            <person name="Besaury L."/>
            <person name="Sancelme M."/>
            <person name="Amato P."/>
            <person name="Lallement A."/>
            <person name="Delort A.-M."/>
        </authorList>
    </citation>
    <scope>NUCLEOTIDE SEQUENCE [LARGE SCALE GENOMIC DNA]</scope>
    <source>
        <strain evidence="1 2">23b-28</strain>
    </source>
</reference>
<dbReference type="GeneID" id="64142904"/>
<dbReference type="KEGG" id="rqi:C1M55_25825"/>
<protein>
    <submittedName>
        <fullName evidence="1">Uncharacterized protein</fullName>
    </submittedName>
</protein>
<evidence type="ECO:0000313" key="2">
    <source>
        <dbReference type="Proteomes" id="UP000230886"/>
    </source>
</evidence>
<accession>A0A1C4C5Y8</accession>
<comment type="caution">
    <text evidence="1">The sequence shown here is derived from an EMBL/GenBank/DDBJ whole genome shotgun (WGS) entry which is preliminary data.</text>
</comment>
<evidence type="ECO:0000313" key="1">
    <source>
        <dbReference type="EMBL" id="PCK26971.1"/>
    </source>
</evidence>
<name>A0A069JIP7_RHOSG</name>